<reference evidence="1 2" key="1">
    <citation type="submission" date="2016-12" db="EMBL/GenBank/DDBJ databases">
        <authorList>
            <person name="Song W.-J."/>
            <person name="Kurnit D.M."/>
        </authorList>
    </citation>
    <scope>NUCLEOTIDE SEQUENCE [LARGE SCALE GENOMIC DNA]</scope>
    <source>
        <strain evidence="1 2">PCL1601</strain>
    </source>
</reference>
<sequence>MGAEYLADLSTTANASMDIVGSKAADVPKDVAKDEGKKIVKDVLEGRDWWERMKHDLKDLARAPLRVFKVLKSAALDAAAEVIPPLRDNPAMAEIAKTGANVRIDGAIDRLNKDIDEVKALSGPPLKRIELTVYGFDYGATLARGFLYRLLDRCLIDGEKVEYQGAQVVVLFAGLFDAVDRSRSDIPLIDDYIPVPTSNVLGDANVLPKQVKQALHLVAAHERRFYRRASLLGKGNAKWREELMPGVSEDIGGSLLAGEQKPSAELALVSLHRMYRAAFQAGAPFPHIEDLPLQGRKLSNLFTFNDHINGKTAIGLVKHYQSAAKSSIAQLKNLNLGDKAPFLGHMRLYIRWLALIFRPYVQRLREIGEEQDRLNASQYAAGNSAGLLGRPVETQEKKQARLKRTQELNAEREALRAELGWLEEVDNEARSMRSGRTRDGYRAAGTPQQMQVWQVLLEEEWFKEQLSPLPPEVSLLFGHFIHDQLVQSLAQRSVKSVSGQCYFDIRGIDLLEEEEKS</sequence>
<gene>
    <name evidence="1" type="ORF">BTN82_14165</name>
</gene>
<evidence type="ECO:0000313" key="2">
    <source>
        <dbReference type="Proteomes" id="UP000185578"/>
    </source>
</evidence>
<dbReference type="RefSeq" id="WP_075119739.1">
    <property type="nucleotide sequence ID" value="NZ_MSCT01000010.1"/>
</dbReference>
<dbReference type="Proteomes" id="UP000185578">
    <property type="component" value="Unassembled WGS sequence"/>
</dbReference>
<evidence type="ECO:0000313" key="1">
    <source>
        <dbReference type="EMBL" id="OLF54195.1"/>
    </source>
</evidence>
<accession>A0A1Q8EQY0</accession>
<dbReference type="AlphaFoldDB" id="A0A1Q8EQY0"/>
<comment type="caution">
    <text evidence="1">The sequence shown here is derived from an EMBL/GenBank/DDBJ whole genome shotgun (WGS) entry which is preliminary data.</text>
</comment>
<dbReference type="OrthoDB" id="4378831at2"/>
<proteinExistence type="predicted"/>
<name>A0A1Q8EQY0_9PSED</name>
<organism evidence="1 2">
    <name type="scientific">Pseudomonas chlororaphis</name>
    <dbReference type="NCBI Taxonomy" id="587753"/>
    <lineage>
        <taxon>Bacteria</taxon>
        <taxon>Pseudomonadati</taxon>
        <taxon>Pseudomonadota</taxon>
        <taxon>Gammaproteobacteria</taxon>
        <taxon>Pseudomonadales</taxon>
        <taxon>Pseudomonadaceae</taxon>
        <taxon>Pseudomonas</taxon>
    </lineage>
</organism>
<protein>
    <submittedName>
        <fullName evidence="1">Uncharacterized protein</fullName>
    </submittedName>
</protein>
<dbReference type="EMBL" id="MSCT01000010">
    <property type="protein sequence ID" value="OLF54195.1"/>
    <property type="molecule type" value="Genomic_DNA"/>
</dbReference>